<evidence type="ECO:0000313" key="1">
    <source>
        <dbReference type="EMBL" id="GMH19802.1"/>
    </source>
</evidence>
<comment type="caution">
    <text evidence="1">The sequence shown here is derived from an EMBL/GenBank/DDBJ whole genome shotgun (WGS) entry which is preliminary data.</text>
</comment>
<proteinExistence type="predicted"/>
<evidence type="ECO:0000313" key="2">
    <source>
        <dbReference type="Proteomes" id="UP001279734"/>
    </source>
</evidence>
<protein>
    <submittedName>
        <fullName evidence="1">Uncharacterized protein</fullName>
    </submittedName>
</protein>
<gene>
    <name evidence="1" type="ORF">Nepgr_021643</name>
</gene>
<organism evidence="1 2">
    <name type="scientific">Nepenthes gracilis</name>
    <name type="common">Slender pitcher plant</name>
    <dbReference type="NCBI Taxonomy" id="150966"/>
    <lineage>
        <taxon>Eukaryota</taxon>
        <taxon>Viridiplantae</taxon>
        <taxon>Streptophyta</taxon>
        <taxon>Embryophyta</taxon>
        <taxon>Tracheophyta</taxon>
        <taxon>Spermatophyta</taxon>
        <taxon>Magnoliopsida</taxon>
        <taxon>eudicotyledons</taxon>
        <taxon>Gunneridae</taxon>
        <taxon>Pentapetalae</taxon>
        <taxon>Caryophyllales</taxon>
        <taxon>Nepenthaceae</taxon>
        <taxon>Nepenthes</taxon>
    </lineage>
</organism>
<dbReference type="AlphaFoldDB" id="A0AAD3T0E5"/>
<name>A0AAD3T0E5_NEPGR</name>
<dbReference type="EMBL" id="BSYO01000021">
    <property type="protein sequence ID" value="GMH19802.1"/>
    <property type="molecule type" value="Genomic_DNA"/>
</dbReference>
<dbReference type="Proteomes" id="UP001279734">
    <property type="component" value="Unassembled WGS sequence"/>
</dbReference>
<keyword evidence="2" id="KW-1185">Reference proteome</keyword>
<accession>A0AAD3T0E5</accession>
<sequence length="79" mass="8362">MALDSRSGVGLAFFGGGQARNLCSGCRGLRMDVCRDCWCQQKICRAAVFSGMDEFLVIDPADLMGTPGRCATADALLAL</sequence>
<reference evidence="1" key="1">
    <citation type="submission" date="2023-05" db="EMBL/GenBank/DDBJ databases">
        <title>Nepenthes gracilis genome sequencing.</title>
        <authorList>
            <person name="Fukushima K."/>
        </authorList>
    </citation>
    <scope>NUCLEOTIDE SEQUENCE</scope>
    <source>
        <strain evidence="1">SING2019-196</strain>
    </source>
</reference>